<dbReference type="InterPro" id="IPR027417">
    <property type="entry name" value="P-loop_NTPase"/>
</dbReference>
<evidence type="ECO:0000256" key="2">
    <source>
        <dbReference type="ARBA" id="ARBA00049666"/>
    </source>
</evidence>
<protein>
    <submittedName>
        <fullName evidence="6">AAA family ATPase</fullName>
    </submittedName>
</protein>
<dbReference type="PANTHER" id="PTHR32114">
    <property type="entry name" value="ABC TRANSPORTER ABCH.3"/>
    <property type="match status" value="1"/>
</dbReference>
<dbReference type="Pfam" id="PF13476">
    <property type="entry name" value="AAA_23"/>
    <property type="match status" value="1"/>
</dbReference>
<evidence type="ECO:0000256" key="4">
    <source>
        <dbReference type="SAM" id="MobiDB-lite"/>
    </source>
</evidence>
<proteinExistence type="inferred from homology"/>
<evidence type="ECO:0000256" key="1">
    <source>
        <dbReference type="ARBA" id="ARBA00023054"/>
    </source>
</evidence>
<comment type="similarity">
    <text evidence="2">Belongs to the Sph1/Sph2 family.</text>
</comment>
<keyword evidence="7" id="KW-1185">Reference proteome</keyword>
<feature type="region of interest" description="Disordered" evidence="4">
    <location>
        <begin position="202"/>
        <end position="222"/>
    </location>
</feature>
<gene>
    <name evidence="6" type="ORF">OB955_24740</name>
</gene>
<evidence type="ECO:0000259" key="5">
    <source>
        <dbReference type="Pfam" id="PF13476"/>
    </source>
</evidence>
<dbReference type="PANTHER" id="PTHR32114:SF2">
    <property type="entry name" value="ABC TRANSPORTER ABCH.3"/>
    <property type="match status" value="1"/>
</dbReference>
<organism evidence="6 7">
    <name type="scientific">Natronoglomus mannanivorans</name>
    <dbReference type="NCBI Taxonomy" id="2979990"/>
    <lineage>
        <taxon>Archaea</taxon>
        <taxon>Methanobacteriati</taxon>
        <taxon>Methanobacteriota</taxon>
        <taxon>Stenosarchaea group</taxon>
        <taxon>Halobacteria</taxon>
        <taxon>Halobacteriales</taxon>
        <taxon>Natrialbaceae</taxon>
        <taxon>Natronoglomus</taxon>
    </lineage>
</organism>
<dbReference type="RefSeq" id="WP_338004445.1">
    <property type="nucleotide sequence ID" value="NZ_JAOPKA010000009.1"/>
</dbReference>
<evidence type="ECO:0000313" key="7">
    <source>
        <dbReference type="Proteomes" id="UP001320972"/>
    </source>
</evidence>
<comment type="caution">
    <text evidence="6">The sequence shown here is derived from an EMBL/GenBank/DDBJ whole genome shotgun (WGS) entry which is preliminary data.</text>
</comment>
<sequence length="633" mass="72687">MENIGGIDDCEIEFSPGVTVLTGRNATNRTSLLKALTGALGGSAATLKSDADEGEVELQLGDERYYRRLERTQGGVSVEGEPFTENEEVVDLFASLLESNPARRAIERDDNLREIIMRPVDTEAIERRIDELEQERSRLGNRISELDDEIERLPALEERRTRLKSELEDLDGEIQQLRETVNDHELDPNNADAAREAVSELEETRQELQQKRNQAETQRESLDALREERQELQTELDELEQEAATYADLDERIERLQNRERALSDTISDLSAIVEFNQNLLSGDTNPIAETEDTDVTAKLNPASESVECWTCGKTVERETIESKLEELRNVVSEKHNKQQEIKDEIAELRDKRNEREQRNKRRETIERSLEEIEAEIDRKKTQLEATEATIDNLVEEQEAARERVEKTEELRNSELLDNYERLSELEYERGQRETELNNVEDEISRIESLKRERSQLEAQQDEIREELEAQRTQITDLEKEAIDAFNEHMNAVLELLEYENIERVWIQRKEGAEFHSSHGGYRGGSVTQFDLNVVRETEDGSVYEDSIQHFSESERNVVGLVVALAGYLVHDVHQIVPVMLLDSLEAIDSERIAALVEYFSEYSPFLLVALLPEDAEALDDSYARLPADKLSS</sequence>
<reference evidence="6 7" key="1">
    <citation type="submission" date="2022-09" db="EMBL/GenBank/DDBJ databases">
        <title>Enrichment on poylsaccharides allowed isolation of novel metabolic and taxonomic groups of Haloarchaea.</title>
        <authorList>
            <person name="Sorokin D.Y."/>
            <person name="Elcheninov A.G."/>
            <person name="Khizhniak T.V."/>
            <person name="Kolganova T.V."/>
            <person name="Kublanov I.V."/>
        </authorList>
    </citation>
    <scope>NUCLEOTIDE SEQUENCE [LARGE SCALE GENOMIC DNA]</scope>
    <source>
        <strain evidence="6 7">AArc-m2/3/4</strain>
    </source>
</reference>
<dbReference type="SUPFAM" id="SSF52540">
    <property type="entry name" value="P-loop containing nucleoside triphosphate hydrolases"/>
    <property type="match status" value="1"/>
</dbReference>
<evidence type="ECO:0000256" key="3">
    <source>
        <dbReference type="SAM" id="Coils"/>
    </source>
</evidence>
<keyword evidence="1 3" id="KW-0175">Coiled coil</keyword>
<dbReference type="EMBL" id="JAOPKB010000028">
    <property type="protein sequence ID" value="MCU4975891.1"/>
    <property type="molecule type" value="Genomic_DNA"/>
</dbReference>
<evidence type="ECO:0000313" key="6">
    <source>
        <dbReference type="EMBL" id="MCU4975891.1"/>
    </source>
</evidence>
<dbReference type="InterPro" id="IPR038729">
    <property type="entry name" value="Rad50/SbcC_AAA"/>
</dbReference>
<name>A0ABT2QLS7_9EURY</name>
<dbReference type="Proteomes" id="UP001320972">
    <property type="component" value="Unassembled WGS sequence"/>
</dbReference>
<feature type="domain" description="Rad50/SbcC-type AAA" evidence="5">
    <location>
        <begin position="1"/>
        <end position="242"/>
    </location>
</feature>
<dbReference type="Gene3D" id="3.40.50.300">
    <property type="entry name" value="P-loop containing nucleotide triphosphate hydrolases"/>
    <property type="match status" value="2"/>
</dbReference>
<accession>A0ABT2QLS7</accession>
<feature type="coiled-coil region" evidence="3">
    <location>
        <begin position="318"/>
        <end position="488"/>
    </location>
</feature>
<dbReference type="NCBIfam" id="NF045487">
    <property type="entry name" value="ASRP"/>
    <property type="match status" value="1"/>
</dbReference>